<evidence type="ECO:0000313" key="3">
    <source>
        <dbReference type="Proteomes" id="UP000053707"/>
    </source>
</evidence>
<feature type="domain" description="DUF4333" evidence="1">
    <location>
        <begin position="16"/>
        <end position="84"/>
    </location>
</feature>
<organism evidence="2 3">
    <name type="scientific">Mycobacterium lehmannii</name>
    <dbReference type="NCBI Taxonomy" id="2048550"/>
    <lineage>
        <taxon>Bacteria</taxon>
        <taxon>Bacillati</taxon>
        <taxon>Actinomycetota</taxon>
        <taxon>Actinomycetes</taxon>
        <taxon>Mycobacteriales</taxon>
        <taxon>Mycobacteriaceae</taxon>
        <taxon>Mycobacterium</taxon>
    </lineage>
</organism>
<dbReference type="Pfam" id="PF14230">
    <property type="entry name" value="DUF4333"/>
    <property type="match status" value="1"/>
</dbReference>
<reference evidence="2 3" key="1">
    <citation type="submission" date="2016-01" db="EMBL/GenBank/DDBJ databases">
        <authorList>
            <consortium name="TB Trials Study Group"/>
            <person name="Sutton G."/>
            <person name="Brinkac L."/>
            <person name="Sanka R."/>
            <person name="Adams M."/>
            <person name="Lau E.L."/>
            <person name="Macaden R."/>
            <person name="Grewal H.M.S."/>
        </authorList>
    </citation>
    <scope>NUCLEOTIDE SEQUENCE [LARGE SCALE GENOMIC DNA]</scope>
    <source>
        <strain evidence="2 3">IS-1744</strain>
    </source>
</reference>
<comment type="caution">
    <text evidence="2">The sequence shown here is derived from an EMBL/GenBank/DDBJ whole genome shotgun (WGS) entry which is preliminary data.</text>
</comment>
<name>A0A101A8F8_9MYCO</name>
<sequence>MRPAVVVLLVSLGVAVVGCGSTIKPDAAAQSVVDLVSEQTGFTPTDVKCPEDVEAEEGAKFECTFTGPEGMAYTAKMRVTKVEGEDVEFYIETAPAE</sequence>
<dbReference type="InterPro" id="IPR025637">
    <property type="entry name" value="DUF4333"/>
</dbReference>
<dbReference type="PROSITE" id="PS51257">
    <property type="entry name" value="PROKAR_LIPOPROTEIN"/>
    <property type="match status" value="1"/>
</dbReference>
<evidence type="ECO:0000259" key="1">
    <source>
        <dbReference type="Pfam" id="PF14230"/>
    </source>
</evidence>
<dbReference type="EMBL" id="LQIR01000012">
    <property type="protein sequence ID" value="KUI17791.1"/>
    <property type="molecule type" value="Genomic_DNA"/>
</dbReference>
<dbReference type="AlphaFoldDB" id="A0A101A8F8"/>
<dbReference type="Proteomes" id="UP000053707">
    <property type="component" value="Unassembled WGS sequence"/>
</dbReference>
<proteinExistence type="predicted"/>
<accession>A0A101A8F8</accession>
<evidence type="ECO:0000313" key="2">
    <source>
        <dbReference type="EMBL" id="KUI17791.1"/>
    </source>
</evidence>
<keyword evidence="3" id="KW-1185">Reference proteome</keyword>
<gene>
    <name evidence="2" type="ORF">AU192_02740</name>
</gene>
<dbReference type="RefSeq" id="WP_064395379.1">
    <property type="nucleotide sequence ID" value="NZ_LQIR01000012.1"/>
</dbReference>
<protein>
    <recommendedName>
        <fullName evidence="1">DUF4333 domain-containing protein</fullName>
    </recommendedName>
</protein>